<keyword evidence="2" id="KW-1185">Reference proteome</keyword>
<organism evidence="1 2">
    <name type="scientific">Vermiconidia calcicola</name>
    <dbReference type="NCBI Taxonomy" id="1690605"/>
    <lineage>
        <taxon>Eukaryota</taxon>
        <taxon>Fungi</taxon>
        <taxon>Dikarya</taxon>
        <taxon>Ascomycota</taxon>
        <taxon>Pezizomycotina</taxon>
        <taxon>Dothideomycetes</taxon>
        <taxon>Dothideomycetidae</taxon>
        <taxon>Mycosphaerellales</taxon>
        <taxon>Extremaceae</taxon>
        <taxon>Vermiconidia</taxon>
    </lineage>
</organism>
<dbReference type="Proteomes" id="UP001281147">
    <property type="component" value="Unassembled WGS sequence"/>
</dbReference>
<name>A0ACC3MPR8_9PEZI</name>
<protein>
    <submittedName>
        <fullName evidence="1">Uncharacterized protein</fullName>
    </submittedName>
</protein>
<evidence type="ECO:0000313" key="1">
    <source>
        <dbReference type="EMBL" id="KAK3700790.1"/>
    </source>
</evidence>
<reference evidence="1" key="1">
    <citation type="submission" date="2023-07" db="EMBL/GenBank/DDBJ databases">
        <title>Black Yeasts Isolated from many extreme environments.</title>
        <authorList>
            <person name="Coleine C."/>
            <person name="Stajich J.E."/>
            <person name="Selbmann L."/>
        </authorList>
    </citation>
    <scope>NUCLEOTIDE SEQUENCE</scope>
    <source>
        <strain evidence="1">CCFEE 5714</strain>
    </source>
</reference>
<sequence length="293" mass="32152">MGAWGLGLFQSDHDYDRVDEFNEEAGIDALEAESIAKVEASGKKVKHRRDAGDASTVYVHFSMDADLCSHSDLVRKYLDYGVLGKLLNKYAANLPPSNHDGYHLEGYKFVLLGACGMSLGCKISEHHKSLIKKYYKNVGLMREALKQMGKALDTYVTGVSYDFESLGLHDMIAAGGAPREDRLLPYVINVQPPGGIPRAQAIQEAIKGLAKDKAEMAENKYDYDVCGKCGAKEGAGGTPLLKCGKCKRRKYCGMECQKKHWKLHKGVCGRAQSYTVGFNPFKGGFASTMTGYI</sequence>
<accession>A0ACC3MPR8</accession>
<gene>
    <name evidence="1" type="ORF">LTR37_015762</name>
</gene>
<comment type="caution">
    <text evidence="1">The sequence shown here is derived from an EMBL/GenBank/DDBJ whole genome shotgun (WGS) entry which is preliminary data.</text>
</comment>
<proteinExistence type="predicted"/>
<dbReference type="EMBL" id="JAUTXU010000180">
    <property type="protein sequence ID" value="KAK3700790.1"/>
    <property type="molecule type" value="Genomic_DNA"/>
</dbReference>
<evidence type="ECO:0000313" key="2">
    <source>
        <dbReference type="Proteomes" id="UP001281147"/>
    </source>
</evidence>